<accession>A0ABT3RG48</accession>
<organism evidence="1 2">
    <name type="scientific">Pontibacter anaerobius</name>
    <dbReference type="NCBI Taxonomy" id="2993940"/>
    <lineage>
        <taxon>Bacteria</taxon>
        <taxon>Pseudomonadati</taxon>
        <taxon>Bacteroidota</taxon>
        <taxon>Cytophagia</taxon>
        <taxon>Cytophagales</taxon>
        <taxon>Hymenobacteraceae</taxon>
        <taxon>Pontibacter</taxon>
    </lineage>
</organism>
<gene>
    <name evidence="1" type="ORF">OO017_10280</name>
</gene>
<comment type="caution">
    <text evidence="1">The sequence shown here is derived from an EMBL/GenBank/DDBJ whole genome shotgun (WGS) entry which is preliminary data.</text>
</comment>
<protein>
    <recommendedName>
        <fullName evidence="3">Alkylhydroperoxidase</fullName>
    </recommendedName>
</protein>
<reference evidence="1 2" key="1">
    <citation type="submission" date="2022-11" db="EMBL/GenBank/DDBJ databases">
        <title>The characterization of three novel Bacteroidetes species and genomic analysis of their roles in tidal elemental geochemical cycles.</title>
        <authorList>
            <person name="Ma K.-J."/>
        </authorList>
    </citation>
    <scope>NUCLEOTIDE SEQUENCE [LARGE SCALE GENOMIC DNA]</scope>
    <source>
        <strain evidence="1 2">M82</strain>
    </source>
</reference>
<name>A0ABT3RG48_9BACT</name>
<sequence length="136" mass="14978">MATRIRFSEEGATPFAQLLGHNPNILMAWDELENALFKSSGLDAALLEQVRRTLAFGNQCAYCMAKGKPSEVKADKRESYATAFAELFALDHLSISEAHFDLLREALSEAEIASLCAFISFITASQRFAAIMNLQA</sequence>
<evidence type="ECO:0008006" key="3">
    <source>
        <dbReference type="Google" id="ProtNLM"/>
    </source>
</evidence>
<dbReference type="EMBL" id="JAPFQO010000006">
    <property type="protein sequence ID" value="MCX2740332.1"/>
    <property type="molecule type" value="Genomic_DNA"/>
</dbReference>
<dbReference type="RefSeq" id="WP_266052391.1">
    <property type="nucleotide sequence ID" value="NZ_JAPFQO010000006.1"/>
</dbReference>
<dbReference type="SUPFAM" id="SSF69118">
    <property type="entry name" value="AhpD-like"/>
    <property type="match status" value="1"/>
</dbReference>
<dbReference type="Proteomes" id="UP001207228">
    <property type="component" value="Unassembled WGS sequence"/>
</dbReference>
<dbReference type="InterPro" id="IPR029032">
    <property type="entry name" value="AhpD-like"/>
</dbReference>
<dbReference type="Gene3D" id="1.20.1290.10">
    <property type="entry name" value="AhpD-like"/>
    <property type="match status" value="2"/>
</dbReference>
<proteinExistence type="predicted"/>
<evidence type="ECO:0000313" key="2">
    <source>
        <dbReference type="Proteomes" id="UP001207228"/>
    </source>
</evidence>
<evidence type="ECO:0000313" key="1">
    <source>
        <dbReference type="EMBL" id="MCX2740332.1"/>
    </source>
</evidence>
<keyword evidence="2" id="KW-1185">Reference proteome</keyword>